<dbReference type="InterPro" id="IPR035959">
    <property type="entry name" value="RutC-like_sf"/>
</dbReference>
<comment type="caution">
    <text evidence="1">The sequence shown here is derived from an EMBL/GenBank/DDBJ whole genome shotgun (WGS) entry which is preliminary data.</text>
</comment>
<dbReference type="Gene3D" id="3.30.1330.40">
    <property type="entry name" value="RutC-like"/>
    <property type="match status" value="1"/>
</dbReference>
<reference evidence="1" key="1">
    <citation type="journal article" date="2015" name="Nature">
        <title>Complex archaea that bridge the gap between prokaryotes and eukaryotes.</title>
        <authorList>
            <person name="Spang A."/>
            <person name="Saw J.H."/>
            <person name="Jorgensen S.L."/>
            <person name="Zaremba-Niedzwiedzka K."/>
            <person name="Martijn J."/>
            <person name="Lind A.E."/>
            <person name="van Eijk R."/>
            <person name="Schleper C."/>
            <person name="Guy L."/>
            <person name="Ettema T.J."/>
        </authorList>
    </citation>
    <scope>NUCLEOTIDE SEQUENCE</scope>
</reference>
<dbReference type="Pfam" id="PF01042">
    <property type="entry name" value="Ribonuc_L-PSP"/>
    <property type="match status" value="1"/>
</dbReference>
<dbReference type="EMBL" id="LAZR01016947">
    <property type="protein sequence ID" value="KKM02389.1"/>
    <property type="molecule type" value="Genomic_DNA"/>
</dbReference>
<dbReference type="InterPro" id="IPR006175">
    <property type="entry name" value="YjgF/YER057c/UK114"/>
</dbReference>
<gene>
    <name evidence="1" type="ORF">LCGC14_1784920</name>
</gene>
<organism evidence="1">
    <name type="scientific">marine sediment metagenome</name>
    <dbReference type="NCBI Taxonomy" id="412755"/>
    <lineage>
        <taxon>unclassified sequences</taxon>
        <taxon>metagenomes</taxon>
        <taxon>ecological metagenomes</taxon>
    </lineage>
</organism>
<dbReference type="CDD" id="cd00448">
    <property type="entry name" value="YjgF_YER057c_UK114_family"/>
    <property type="match status" value="1"/>
</dbReference>
<proteinExistence type="predicted"/>
<dbReference type="AlphaFoldDB" id="A0A0F9GUE7"/>
<evidence type="ECO:0000313" key="1">
    <source>
        <dbReference type="EMBL" id="KKM02389.1"/>
    </source>
</evidence>
<sequence>MRNIKDFNQMNRVYREYFNKGQEPARVTFQAISPIENIDIEIEATALLP</sequence>
<name>A0A0F9GUE7_9ZZZZ</name>
<accession>A0A0F9GUE7</accession>
<dbReference type="SUPFAM" id="SSF55298">
    <property type="entry name" value="YjgF-like"/>
    <property type="match status" value="1"/>
</dbReference>
<protein>
    <submittedName>
        <fullName evidence="1">Uncharacterized protein</fullName>
    </submittedName>
</protein>